<accession>A0ABY7U7J7</accession>
<dbReference type="InterPro" id="IPR036388">
    <property type="entry name" value="WH-like_DNA-bd_sf"/>
</dbReference>
<name>A0ABY7U7J7_9CORY</name>
<keyword evidence="3" id="KW-1185">Reference proteome</keyword>
<evidence type="ECO:0000313" key="3">
    <source>
        <dbReference type="Proteomes" id="UP001220064"/>
    </source>
</evidence>
<dbReference type="Gene3D" id="1.10.10.10">
    <property type="entry name" value="Winged helix-like DNA-binding domain superfamily/Winged helix DNA-binding domain"/>
    <property type="match status" value="1"/>
</dbReference>
<evidence type="ECO:0000313" key="2">
    <source>
        <dbReference type="EMBL" id="WCZ32040.1"/>
    </source>
</evidence>
<dbReference type="SUPFAM" id="SSF46785">
    <property type="entry name" value="Winged helix' DNA-binding domain"/>
    <property type="match status" value="1"/>
</dbReference>
<gene>
    <name evidence="2" type="ORF">CMASS_02910</name>
</gene>
<reference evidence="2 3" key="1">
    <citation type="submission" date="2020-10" db="EMBL/GenBank/DDBJ databases">
        <title>Complete genome sequence of Corynebacterium massiliense DSM 45435, type strain of Corynebacterium massiliense.</title>
        <authorList>
            <person name="Busche T."/>
            <person name="Kalinowski J."/>
            <person name="Ruckert C."/>
        </authorList>
    </citation>
    <scope>NUCLEOTIDE SEQUENCE [LARGE SCALE GENOMIC DNA]</scope>
    <source>
        <strain evidence="2 3">DSM 45435</strain>
    </source>
</reference>
<sequence>MAPRQKPTQLRKGALELAILTLLDREELYGAALLERLAEYPGLVATTGTVYPLLSRLTAKEVVRSRWEESPKGPPRKYYSLTAAGYELRDQLLTDFQQLTDDMSALLAEGKK</sequence>
<dbReference type="Pfam" id="PF03551">
    <property type="entry name" value="PadR"/>
    <property type="match status" value="1"/>
</dbReference>
<dbReference type="PANTHER" id="PTHR33169:SF14">
    <property type="entry name" value="TRANSCRIPTIONAL REGULATOR RV3488"/>
    <property type="match status" value="1"/>
</dbReference>
<dbReference type="InterPro" id="IPR052509">
    <property type="entry name" value="Metal_resp_DNA-bind_regulator"/>
</dbReference>
<organism evidence="2 3">
    <name type="scientific">Corynebacterium massiliense DSM 45435</name>
    <dbReference type="NCBI Taxonomy" id="1121364"/>
    <lineage>
        <taxon>Bacteria</taxon>
        <taxon>Bacillati</taxon>
        <taxon>Actinomycetota</taxon>
        <taxon>Actinomycetes</taxon>
        <taxon>Mycobacteriales</taxon>
        <taxon>Corynebacteriaceae</taxon>
        <taxon>Corynebacterium</taxon>
    </lineage>
</organism>
<dbReference type="InterPro" id="IPR036390">
    <property type="entry name" value="WH_DNA-bd_sf"/>
</dbReference>
<dbReference type="EMBL" id="CP063189">
    <property type="protein sequence ID" value="WCZ32040.1"/>
    <property type="molecule type" value="Genomic_DNA"/>
</dbReference>
<feature type="domain" description="Transcription regulator PadR N-terminal" evidence="1">
    <location>
        <begin position="19"/>
        <end position="87"/>
    </location>
</feature>
<dbReference type="InterPro" id="IPR005149">
    <property type="entry name" value="Tscrpt_reg_PadR_N"/>
</dbReference>
<dbReference type="Proteomes" id="UP001220064">
    <property type="component" value="Chromosome"/>
</dbReference>
<dbReference type="RefSeq" id="WP_022863641.1">
    <property type="nucleotide sequence ID" value="NZ_ATVG01000013.1"/>
</dbReference>
<proteinExistence type="predicted"/>
<evidence type="ECO:0000259" key="1">
    <source>
        <dbReference type="Pfam" id="PF03551"/>
    </source>
</evidence>
<protein>
    <submittedName>
        <fullName evidence="2">Transcriptional regulator PadR-like family protein</fullName>
    </submittedName>
</protein>
<dbReference type="PANTHER" id="PTHR33169">
    <property type="entry name" value="PADR-FAMILY TRANSCRIPTIONAL REGULATOR"/>
    <property type="match status" value="1"/>
</dbReference>